<keyword evidence="2" id="KW-0812">Transmembrane</keyword>
<protein>
    <submittedName>
        <fullName evidence="3">2-vinyl bacteriochlorophyllide hydratase</fullName>
    </submittedName>
</protein>
<dbReference type="GO" id="GO:0019685">
    <property type="term" value="P:photosynthesis, dark reaction"/>
    <property type="evidence" value="ECO:0007669"/>
    <property type="project" value="InterPro"/>
</dbReference>
<dbReference type="AlphaFoldDB" id="A0A258FUA4"/>
<dbReference type="Proteomes" id="UP000215595">
    <property type="component" value="Unassembled WGS sequence"/>
</dbReference>
<dbReference type="InterPro" id="IPR009905">
    <property type="entry name" value="BCHF"/>
</dbReference>
<sequence length="219" mass="24199">MSSSAIHPSGGQNRRPVPVRSPGQSVFDRGFGALLDAVAPCPWTAHTGDHRLTRRSLRAVRPSRPLYSAEERQRRDSTIWTLVQGVLAPVQFIAFGISLVLVLNYLWTGEGAAAATLSVLIKTALLYTIMVTGAVWEKVVFGRFLFAPSFFWEDVFSMLVLALHTAYLGMVLLNIGTPREQLILALAAYATYVVNAAQFIWKLRMARLQAPSRLETVQA</sequence>
<reference evidence="3 4" key="1">
    <citation type="submission" date="2017-03" db="EMBL/GenBank/DDBJ databases">
        <title>Lifting the veil on microbial sulfur biogeochemistry in mining wastewaters.</title>
        <authorList>
            <person name="Kantor R.S."/>
            <person name="Colenbrander Nelson T."/>
            <person name="Marshall S."/>
            <person name="Bennett D."/>
            <person name="Apte S."/>
            <person name="Camacho D."/>
            <person name="Thomas B.C."/>
            <person name="Warren L.A."/>
            <person name="Banfield J.F."/>
        </authorList>
    </citation>
    <scope>NUCLEOTIDE SEQUENCE [LARGE SCALE GENOMIC DNA]</scope>
    <source>
        <strain evidence="3">32-69-9</strain>
    </source>
</reference>
<gene>
    <name evidence="3" type="ORF">B7Z01_01020</name>
</gene>
<name>A0A258FUA4_9CAUL</name>
<evidence type="ECO:0000256" key="1">
    <source>
        <dbReference type="SAM" id="MobiDB-lite"/>
    </source>
</evidence>
<feature type="transmembrane region" description="Helical" evidence="2">
    <location>
        <begin position="113"/>
        <end position="136"/>
    </location>
</feature>
<accession>A0A258FUA4</accession>
<feature type="region of interest" description="Disordered" evidence="1">
    <location>
        <begin position="1"/>
        <end position="21"/>
    </location>
</feature>
<proteinExistence type="predicted"/>
<feature type="transmembrane region" description="Helical" evidence="2">
    <location>
        <begin position="182"/>
        <end position="201"/>
    </location>
</feature>
<keyword evidence="2" id="KW-1133">Transmembrane helix</keyword>
<dbReference type="GO" id="GO:0016836">
    <property type="term" value="F:hydro-lyase activity"/>
    <property type="evidence" value="ECO:0007669"/>
    <property type="project" value="InterPro"/>
</dbReference>
<evidence type="ECO:0000256" key="2">
    <source>
        <dbReference type="SAM" id="Phobius"/>
    </source>
</evidence>
<evidence type="ECO:0000313" key="4">
    <source>
        <dbReference type="Proteomes" id="UP000215595"/>
    </source>
</evidence>
<dbReference type="EMBL" id="NCEB01000002">
    <property type="protein sequence ID" value="OYX35926.1"/>
    <property type="molecule type" value="Genomic_DNA"/>
</dbReference>
<dbReference type="NCBIfam" id="TIGR02020">
    <property type="entry name" value="BchF"/>
    <property type="match status" value="1"/>
</dbReference>
<evidence type="ECO:0000313" key="3">
    <source>
        <dbReference type="EMBL" id="OYX35926.1"/>
    </source>
</evidence>
<feature type="transmembrane region" description="Helical" evidence="2">
    <location>
        <begin position="82"/>
        <end position="107"/>
    </location>
</feature>
<dbReference type="Pfam" id="PF07284">
    <property type="entry name" value="BCHF"/>
    <property type="match status" value="1"/>
</dbReference>
<feature type="compositionally biased region" description="Polar residues" evidence="1">
    <location>
        <begin position="1"/>
        <end position="12"/>
    </location>
</feature>
<organism evidence="3 4">
    <name type="scientific">Brevundimonas subvibrioides</name>
    <dbReference type="NCBI Taxonomy" id="74313"/>
    <lineage>
        <taxon>Bacteria</taxon>
        <taxon>Pseudomonadati</taxon>
        <taxon>Pseudomonadota</taxon>
        <taxon>Alphaproteobacteria</taxon>
        <taxon>Caulobacterales</taxon>
        <taxon>Caulobacteraceae</taxon>
        <taxon>Brevundimonas</taxon>
    </lineage>
</organism>
<keyword evidence="2" id="KW-0472">Membrane</keyword>
<comment type="caution">
    <text evidence="3">The sequence shown here is derived from an EMBL/GenBank/DDBJ whole genome shotgun (WGS) entry which is preliminary data.</text>
</comment>
<feature type="transmembrane region" description="Helical" evidence="2">
    <location>
        <begin position="156"/>
        <end position="176"/>
    </location>
</feature>
<dbReference type="GO" id="GO:0030494">
    <property type="term" value="P:bacteriochlorophyll biosynthetic process"/>
    <property type="evidence" value="ECO:0007669"/>
    <property type="project" value="InterPro"/>
</dbReference>